<name>A0ABQ8TV67_PERAM</name>
<feature type="region of interest" description="Disordered" evidence="1">
    <location>
        <begin position="15"/>
        <end position="39"/>
    </location>
</feature>
<sequence length="268" mass="30363">MAGLCEGGNEPLGSLKASFGNGKLRTRERQGTQGKREDGNDMIKELKWETLENRRRKTKITSLYRAHLGQKAWVDITARLEKPTYYGRNDHDFKIKLKRDLALAARARRQGQKNALALTSLIDAWNLRGYVAVVINYGREGTTAVLEFSVIQSVSKPEQASQTCVPELVCVRICVSIRRPEFECSGPQLEGPEFECSGPQLEGPEFEYSELSLKVCGSRYSGTSSESLSIPQRRFIRLVCKGPDKRTLRQLRIGMQLRMRKDINYCSR</sequence>
<organism evidence="2 3">
    <name type="scientific">Periplaneta americana</name>
    <name type="common">American cockroach</name>
    <name type="synonym">Blatta americana</name>
    <dbReference type="NCBI Taxonomy" id="6978"/>
    <lineage>
        <taxon>Eukaryota</taxon>
        <taxon>Metazoa</taxon>
        <taxon>Ecdysozoa</taxon>
        <taxon>Arthropoda</taxon>
        <taxon>Hexapoda</taxon>
        <taxon>Insecta</taxon>
        <taxon>Pterygota</taxon>
        <taxon>Neoptera</taxon>
        <taxon>Polyneoptera</taxon>
        <taxon>Dictyoptera</taxon>
        <taxon>Blattodea</taxon>
        <taxon>Blattoidea</taxon>
        <taxon>Blattidae</taxon>
        <taxon>Blattinae</taxon>
        <taxon>Periplaneta</taxon>
    </lineage>
</organism>
<reference evidence="2 3" key="1">
    <citation type="journal article" date="2022" name="Allergy">
        <title>Genome assembly and annotation of Periplaneta americana reveal a comprehensive cockroach allergen profile.</title>
        <authorList>
            <person name="Wang L."/>
            <person name="Xiong Q."/>
            <person name="Saelim N."/>
            <person name="Wang L."/>
            <person name="Nong W."/>
            <person name="Wan A.T."/>
            <person name="Shi M."/>
            <person name="Liu X."/>
            <person name="Cao Q."/>
            <person name="Hui J.H.L."/>
            <person name="Sookrung N."/>
            <person name="Leung T.F."/>
            <person name="Tungtrongchitr A."/>
            <person name="Tsui S.K.W."/>
        </authorList>
    </citation>
    <scope>NUCLEOTIDE SEQUENCE [LARGE SCALE GENOMIC DNA]</scope>
    <source>
        <strain evidence="2">PWHHKU_190912</strain>
    </source>
</reference>
<proteinExistence type="predicted"/>
<dbReference type="EMBL" id="JAJSOF020000001">
    <property type="protein sequence ID" value="KAJ4450584.1"/>
    <property type="molecule type" value="Genomic_DNA"/>
</dbReference>
<evidence type="ECO:0000256" key="1">
    <source>
        <dbReference type="SAM" id="MobiDB-lite"/>
    </source>
</evidence>
<evidence type="ECO:0000313" key="3">
    <source>
        <dbReference type="Proteomes" id="UP001148838"/>
    </source>
</evidence>
<feature type="compositionally biased region" description="Basic and acidic residues" evidence="1">
    <location>
        <begin position="25"/>
        <end position="39"/>
    </location>
</feature>
<evidence type="ECO:0000313" key="2">
    <source>
        <dbReference type="EMBL" id="KAJ4450584.1"/>
    </source>
</evidence>
<protein>
    <submittedName>
        <fullName evidence="2">Uncharacterized protein</fullName>
    </submittedName>
</protein>
<dbReference type="Proteomes" id="UP001148838">
    <property type="component" value="Unassembled WGS sequence"/>
</dbReference>
<accession>A0ABQ8TV67</accession>
<gene>
    <name evidence="2" type="ORF">ANN_02009</name>
</gene>
<keyword evidence="3" id="KW-1185">Reference proteome</keyword>
<comment type="caution">
    <text evidence="2">The sequence shown here is derived from an EMBL/GenBank/DDBJ whole genome shotgun (WGS) entry which is preliminary data.</text>
</comment>